<feature type="region of interest" description="Disordered" evidence="1">
    <location>
        <begin position="1"/>
        <end position="23"/>
    </location>
</feature>
<dbReference type="EMBL" id="JAEMWU010000001">
    <property type="protein sequence ID" value="MBN8204479.1"/>
    <property type="molecule type" value="Genomic_DNA"/>
</dbReference>
<organism evidence="3 4">
    <name type="scientific">Microbacterium esteraromaticum</name>
    <dbReference type="NCBI Taxonomy" id="57043"/>
    <lineage>
        <taxon>Bacteria</taxon>
        <taxon>Bacillati</taxon>
        <taxon>Actinomycetota</taxon>
        <taxon>Actinomycetes</taxon>
        <taxon>Micrococcales</taxon>
        <taxon>Microbacteriaceae</taxon>
        <taxon>Microbacterium</taxon>
    </lineage>
</organism>
<evidence type="ECO:0008006" key="5">
    <source>
        <dbReference type="Google" id="ProtNLM"/>
    </source>
</evidence>
<name>A0A939DT46_9MICO</name>
<keyword evidence="2" id="KW-0472">Membrane</keyword>
<reference evidence="3" key="1">
    <citation type="submission" date="2020-12" db="EMBL/GenBank/DDBJ databases">
        <title>PHA producing bacteria isolated from mangrove.</title>
        <authorList>
            <person name="Zheng W."/>
            <person name="Yu S."/>
            <person name="Huang Y."/>
        </authorList>
    </citation>
    <scope>NUCLEOTIDE SEQUENCE</scope>
    <source>
        <strain evidence="3">GN8-5</strain>
    </source>
</reference>
<accession>A0A939DT46</accession>
<feature type="transmembrane region" description="Helical" evidence="2">
    <location>
        <begin position="69"/>
        <end position="90"/>
    </location>
</feature>
<evidence type="ECO:0000313" key="4">
    <source>
        <dbReference type="Proteomes" id="UP000664385"/>
    </source>
</evidence>
<keyword evidence="2" id="KW-1133">Transmembrane helix</keyword>
<sequence length="95" mass="9850">MTNSESQHPTPLPRTAVPDGITDPVESARAELKAALAAIEVRGNFPRRIEKASQRGIVQARAFAQRNPVGAAAAVAGVAAVVGGIVWLIARAASR</sequence>
<gene>
    <name evidence="3" type="ORF">JF543_00735</name>
</gene>
<proteinExistence type="predicted"/>
<evidence type="ECO:0000256" key="2">
    <source>
        <dbReference type="SAM" id="Phobius"/>
    </source>
</evidence>
<comment type="caution">
    <text evidence="3">The sequence shown here is derived from an EMBL/GenBank/DDBJ whole genome shotgun (WGS) entry which is preliminary data.</text>
</comment>
<evidence type="ECO:0000313" key="3">
    <source>
        <dbReference type="EMBL" id="MBN8204479.1"/>
    </source>
</evidence>
<dbReference type="RefSeq" id="WP_179409782.1">
    <property type="nucleotide sequence ID" value="NZ_CP063379.1"/>
</dbReference>
<keyword evidence="2" id="KW-0812">Transmembrane</keyword>
<dbReference type="AlphaFoldDB" id="A0A939DT46"/>
<evidence type="ECO:0000256" key="1">
    <source>
        <dbReference type="SAM" id="MobiDB-lite"/>
    </source>
</evidence>
<protein>
    <recommendedName>
        <fullName evidence="5">DUF3618 domain-containing protein</fullName>
    </recommendedName>
</protein>
<dbReference type="Proteomes" id="UP000664385">
    <property type="component" value="Unassembled WGS sequence"/>
</dbReference>